<keyword evidence="3" id="KW-0808">Transferase</keyword>
<comment type="catalytic activity">
    <reaction evidence="15">
        <text>[GlcNAc-(1-&gt;4)-Mur2Ac(oyl-L-Ala-gamma-D-Glu-L-Lys-D-Ala-D-Ala)](n)-di-trans,octa-cis-undecaprenyl diphosphate + beta-D-GlcNAc-(1-&gt;4)-Mur2Ac(oyl-L-Ala-gamma-D-Glu-L-Lys-D-Ala-D-Ala)-di-trans,octa-cis-undecaprenyl diphosphate = [GlcNAc-(1-&gt;4)-Mur2Ac(oyl-L-Ala-gamma-D-Glu-L-Lys-D-Ala-D-Ala)](n+1)-di-trans,octa-cis-undecaprenyl diphosphate + di-trans,octa-cis-undecaprenyl diphosphate + H(+)</text>
        <dbReference type="Rhea" id="RHEA:23708"/>
        <dbReference type="Rhea" id="RHEA-COMP:9602"/>
        <dbReference type="Rhea" id="RHEA-COMP:9603"/>
        <dbReference type="ChEBI" id="CHEBI:15378"/>
        <dbReference type="ChEBI" id="CHEBI:58405"/>
        <dbReference type="ChEBI" id="CHEBI:60033"/>
        <dbReference type="ChEBI" id="CHEBI:78435"/>
        <dbReference type="EC" id="2.4.99.28"/>
    </reaction>
</comment>
<dbReference type="EC" id="2.4.99.28" evidence="14"/>
<feature type="transmembrane region" description="Helical" evidence="17">
    <location>
        <begin position="174"/>
        <end position="191"/>
    </location>
</feature>
<evidence type="ECO:0000256" key="12">
    <source>
        <dbReference type="ARBA" id="ARBA00041185"/>
    </source>
</evidence>
<dbReference type="PANTHER" id="PTHR30474:SF2">
    <property type="entry name" value="PEPTIDOGLYCAN GLYCOSYLTRANSFERASE FTSW-RELATED"/>
    <property type="match status" value="1"/>
</dbReference>
<sequence>MLLITVLVLEISGLVILYSASAYNGRVRFSDAGYYLKKQLFAAVLGFVCMWLISRMDYHKMAQFAILAYILSMALSGAVLLVGDTYNGSRRWLSVGPLSFQPSEFAKPAVILFLSRIISRKEKMGNSIFSLIWCVCLVLPIVALVGTNNLSTAIIILGIAVILAFVSRPGYLQFIWIGLTGIGFIALFLSMEQYRLERLVIWKNPEAHEKGFQTIQGLYAIGSGGLFGTGFGKGIQKLGFVPEAQNDMIFSIICEENGLIGAILLLTLFLILLWRFMVIATHARDRLGAFLAAGIMAHIAIQVILNVAVVTNSIPNTGITLPFISYGGTSSLFLLAEMGVALAVSRWQNRQA</sequence>
<reference evidence="18 19" key="1">
    <citation type="submission" date="2020-08" db="EMBL/GenBank/DDBJ databases">
        <title>Genome public.</title>
        <authorList>
            <person name="Liu C."/>
            <person name="Sun Q."/>
        </authorList>
    </citation>
    <scope>NUCLEOTIDE SEQUENCE [LARGE SCALE GENOMIC DNA]</scope>
    <source>
        <strain evidence="18 19">NSJ-46</strain>
    </source>
</reference>
<keyword evidence="4 17" id="KW-0812">Transmembrane</keyword>
<comment type="caution">
    <text evidence="18">The sequence shown here is derived from an EMBL/GenBank/DDBJ whole genome shotgun (WGS) entry which is preliminary data.</text>
</comment>
<evidence type="ECO:0000256" key="17">
    <source>
        <dbReference type="SAM" id="Phobius"/>
    </source>
</evidence>
<feature type="transmembrane region" description="Helical" evidence="17">
    <location>
        <begin position="289"/>
        <end position="311"/>
    </location>
</feature>
<name>A0ABR7N5M3_9FIRM</name>
<evidence type="ECO:0000256" key="9">
    <source>
        <dbReference type="ARBA" id="ARBA00032370"/>
    </source>
</evidence>
<dbReference type="InterPro" id="IPR001182">
    <property type="entry name" value="FtsW/RodA"/>
</dbReference>
<keyword evidence="2" id="KW-0328">Glycosyltransferase</keyword>
<evidence type="ECO:0000256" key="3">
    <source>
        <dbReference type="ARBA" id="ARBA00022679"/>
    </source>
</evidence>
<feature type="transmembrane region" description="Helical" evidence="17">
    <location>
        <begin position="64"/>
        <end position="83"/>
    </location>
</feature>
<evidence type="ECO:0000256" key="1">
    <source>
        <dbReference type="ARBA" id="ARBA00004141"/>
    </source>
</evidence>
<dbReference type="Proteomes" id="UP000657421">
    <property type="component" value="Unassembled WGS sequence"/>
</dbReference>
<evidence type="ECO:0000256" key="8">
    <source>
        <dbReference type="ARBA" id="ARBA00023136"/>
    </source>
</evidence>
<evidence type="ECO:0000256" key="6">
    <source>
        <dbReference type="ARBA" id="ARBA00022984"/>
    </source>
</evidence>
<dbReference type="EMBL" id="JACRSZ010000001">
    <property type="protein sequence ID" value="MBC8571689.1"/>
    <property type="molecule type" value="Genomic_DNA"/>
</dbReference>
<evidence type="ECO:0000256" key="14">
    <source>
        <dbReference type="ARBA" id="ARBA00044770"/>
    </source>
</evidence>
<evidence type="ECO:0000256" key="10">
    <source>
        <dbReference type="ARBA" id="ARBA00033270"/>
    </source>
</evidence>
<organism evidence="18 19">
    <name type="scientific">Jingyaoa shaoxingensis</name>
    <dbReference type="NCBI Taxonomy" id="2763671"/>
    <lineage>
        <taxon>Bacteria</taxon>
        <taxon>Bacillati</taxon>
        <taxon>Bacillota</taxon>
        <taxon>Clostridia</taxon>
        <taxon>Lachnospirales</taxon>
        <taxon>Lachnospiraceae</taxon>
        <taxon>Jingyaoa</taxon>
    </lineage>
</organism>
<keyword evidence="18" id="KW-0132">Cell division</keyword>
<evidence type="ECO:0000256" key="4">
    <source>
        <dbReference type="ARBA" id="ARBA00022692"/>
    </source>
</evidence>
<gene>
    <name evidence="18" type="ORF">H8716_01100</name>
</gene>
<protein>
    <recommendedName>
        <fullName evidence="12">Probable peptidoglycan glycosyltransferase FtsW</fullName>
        <ecNumber evidence="14">2.4.99.28</ecNumber>
    </recommendedName>
    <alternativeName>
        <fullName evidence="13">Cell division protein FtsW</fullName>
    </alternativeName>
    <alternativeName>
        <fullName evidence="10">Cell wall polymerase</fullName>
    </alternativeName>
    <alternativeName>
        <fullName evidence="9">Peptidoglycan polymerase</fullName>
    </alternativeName>
</protein>
<comment type="subcellular location">
    <subcellularLocation>
        <location evidence="1">Membrane</location>
        <topology evidence="1">Multi-pass membrane protein</topology>
    </subcellularLocation>
</comment>
<comment type="similarity">
    <text evidence="11">Belongs to the SEDS family. FtsW subfamily.</text>
</comment>
<feature type="transmembrane region" description="Helical" evidence="17">
    <location>
        <begin position="126"/>
        <end position="144"/>
    </location>
</feature>
<feature type="transmembrane region" description="Helical" evidence="17">
    <location>
        <begin position="258"/>
        <end position="277"/>
    </location>
</feature>
<dbReference type="RefSeq" id="WP_249306635.1">
    <property type="nucleotide sequence ID" value="NZ_JACRSZ010000001.1"/>
</dbReference>
<keyword evidence="18" id="KW-0131">Cell cycle</keyword>
<proteinExistence type="inferred from homology"/>
<accession>A0ABR7N5M3</accession>
<evidence type="ECO:0000256" key="13">
    <source>
        <dbReference type="ARBA" id="ARBA00041418"/>
    </source>
</evidence>
<evidence type="ECO:0000313" key="19">
    <source>
        <dbReference type="Proteomes" id="UP000657421"/>
    </source>
</evidence>
<evidence type="ECO:0000256" key="2">
    <source>
        <dbReference type="ARBA" id="ARBA00022676"/>
    </source>
</evidence>
<keyword evidence="6" id="KW-0573">Peptidoglycan synthesis</keyword>
<keyword evidence="7 17" id="KW-1133">Transmembrane helix</keyword>
<dbReference type="Pfam" id="PF01098">
    <property type="entry name" value="FTSW_RODA_SPOVE"/>
    <property type="match status" value="1"/>
</dbReference>
<evidence type="ECO:0000256" key="16">
    <source>
        <dbReference type="ARBA" id="ARBA00049966"/>
    </source>
</evidence>
<evidence type="ECO:0000256" key="15">
    <source>
        <dbReference type="ARBA" id="ARBA00049902"/>
    </source>
</evidence>
<dbReference type="GO" id="GO:0051301">
    <property type="term" value="P:cell division"/>
    <property type="evidence" value="ECO:0007669"/>
    <property type="project" value="UniProtKB-KW"/>
</dbReference>
<dbReference type="PANTHER" id="PTHR30474">
    <property type="entry name" value="CELL CYCLE PROTEIN"/>
    <property type="match status" value="1"/>
</dbReference>
<keyword evidence="8 17" id="KW-0472">Membrane</keyword>
<evidence type="ECO:0000256" key="5">
    <source>
        <dbReference type="ARBA" id="ARBA00022960"/>
    </source>
</evidence>
<keyword evidence="5" id="KW-0133">Cell shape</keyword>
<feature type="transmembrane region" description="Helical" evidence="17">
    <location>
        <begin position="323"/>
        <end position="344"/>
    </location>
</feature>
<comment type="function">
    <text evidence="16">Peptidoglycan polymerase that is essential for cell division.</text>
</comment>
<evidence type="ECO:0000256" key="11">
    <source>
        <dbReference type="ARBA" id="ARBA00038053"/>
    </source>
</evidence>
<feature type="transmembrane region" description="Helical" evidence="17">
    <location>
        <begin position="32"/>
        <end position="52"/>
    </location>
</feature>
<evidence type="ECO:0000256" key="7">
    <source>
        <dbReference type="ARBA" id="ARBA00022989"/>
    </source>
</evidence>
<keyword evidence="19" id="KW-1185">Reference proteome</keyword>
<feature type="transmembrane region" description="Helical" evidence="17">
    <location>
        <begin position="150"/>
        <end position="167"/>
    </location>
</feature>
<evidence type="ECO:0000313" key="18">
    <source>
        <dbReference type="EMBL" id="MBC8571689.1"/>
    </source>
</evidence>